<feature type="domain" description="HTH luxR-type" evidence="4">
    <location>
        <begin position="161"/>
        <end position="226"/>
    </location>
</feature>
<reference evidence="6 7" key="1">
    <citation type="submission" date="2018-10" db="EMBL/GenBank/DDBJ databases">
        <title>Robbsia sp. DHC34, isolated from soil.</title>
        <authorList>
            <person name="Gao Z.-H."/>
            <person name="Qiu L.-H."/>
        </authorList>
    </citation>
    <scope>NUCLEOTIDE SEQUENCE [LARGE SCALE GENOMIC DNA]</scope>
    <source>
        <strain evidence="6 7">DHC34</strain>
    </source>
</reference>
<evidence type="ECO:0000313" key="7">
    <source>
        <dbReference type="Proteomes" id="UP000270342"/>
    </source>
</evidence>
<evidence type="ECO:0000256" key="2">
    <source>
        <dbReference type="ARBA" id="ARBA00023125"/>
    </source>
</evidence>
<proteinExistence type="predicted"/>
<dbReference type="GO" id="GO:0003677">
    <property type="term" value="F:DNA binding"/>
    <property type="evidence" value="ECO:0007669"/>
    <property type="project" value="UniProtKB-KW"/>
</dbReference>
<evidence type="ECO:0000259" key="4">
    <source>
        <dbReference type="PROSITE" id="PS50043"/>
    </source>
</evidence>
<dbReference type="CDD" id="cd17535">
    <property type="entry name" value="REC_NarL-like"/>
    <property type="match status" value="1"/>
</dbReference>
<dbReference type="GO" id="GO:0000160">
    <property type="term" value="P:phosphorelay signal transduction system"/>
    <property type="evidence" value="ECO:0007669"/>
    <property type="project" value="InterPro"/>
</dbReference>
<dbReference type="InterPro" id="IPR058245">
    <property type="entry name" value="NreC/VraR/RcsB-like_REC"/>
</dbReference>
<evidence type="ECO:0000256" key="3">
    <source>
        <dbReference type="PROSITE-ProRule" id="PRU00169"/>
    </source>
</evidence>
<keyword evidence="2 6" id="KW-0238">DNA-binding</keyword>
<dbReference type="InterPro" id="IPR051015">
    <property type="entry name" value="EvgA-like"/>
</dbReference>
<dbReference type="InterPro" id="IPR000792">
    <property type="entry name" value="Tscrpt_reg_LuxR_C"/>
</dbReference>
<dbReference type="SMART" id="SM00421">
    <property type="entry name" value="HTH_LUXR"/>
    <property type="match status" value="1"/>
</dbReference>
<dbReference type="SUPFAM" id="SSF52172">
    <property type="entry name" value="CheY-like"/>
    <property type="match status" value="1"/>
</dbReference>
<name>A0A494X4X4_9BURK</name>
<accession>A0A494X4X4</accession>
<dbReference type="EMBL" id="RBZU01000016">
    <property type="protein sequence ID" value="RKP45757.1"/>
    <property type="molecule type" value="Genomic_DNA"/>
</dbReference>
<feature type="modified residue" description="4-aspartylphosphate" evidence="3">
    <location>
        <position position="70"/>
    </location>
</feature>
<feature type="domain" description="Response regulatory" evidence="5">
    <location>
        <begin position="19"/>
        <end position="137"/>
    </location>
</feature>
<evidence type="ECO:0000256" key="1">
    <source>
        <dbReference type="ARBA" id="ARBA00022553"/>
    </source>
</evidence>
<dbReference type="PANTHER" id="PTHR45566">
    <property type="entry name" value="HTH-TYPE TRANSCRIPTIONAL REGULATOR YHJB-RELATED"/>
    <property type="match status" value="1"/>
</dbReference>
<dbReference type="InterPro" id="IPR001789">
    <property type="entry name" value="Sig_transdc_resp-reg_receiver"/>
</dbReference>
<dbReference type="PRINTS" id="PR00038">
    <property type="entry name" value="HTHLUXR"/>
</dbReference>
<keyword evidence="7" id="KW-1185">Reference proteome</keyword>
<dbReference type="PROSITE" id="PS00622">
    <property type="entry name" value="HTH_LUXR_1"/>
    <property type="match status" value="1"/>
</dbReference>
<dbReference type="CDD" id="cd06170">
    <property type="entry name" value="LuxR_C_like"/>
    <property type="match status" value="1"/>
</dbReference>
<dbReference type="PROSITE" id="PS50043">
    <property type="entry name" value="HTH_LUXR_2"/>
    <property type="match status" value="1"/>
</dbReference>
<dbReference type="GO" id="GO:0006355">
    <property type="term" value="P:regulation of DNA-templated transcription"/>
    <property type="evidence" value="ECO:0007669"/>
    <property type="project" value="InterPro"/>
</dbReference>
<organism evidence="6 7">
    <name type="scientific">Pararobbsia silviterrae</name>
    <dbReference type="NCBI Taxonomy" id="1792498"/>
    <lineage>
        <taxon>Bacteria</taxon>
        <taxon>Pseudomonadati</taxon>
        <taxon>Pseudomonadota</taxon>
        <taxon>Betaproteobacteria</taxon>
        <taxon>Burkholderiales</taxon>
        <taxon>Burkholderiaceae</taxon>
        <taxon>Pararobbsia</taxon>
    </lineage>
</organism>
<gene>
    <name evidence="6" type="ORF">D7S86_25840</name>
</gene>
<comment type="caution">
    <text evidence="6">The sequence shown here is derived from an EMBL/GenBank/DDBJ whole genome shotgun (WGS) entry which is preliminary data.</text>
</comment>
<dbReference type="Pfam" id="PF00072">
    <property type="entry name" value="Response_reg"/>
    <property type="match status" value="1"/>
</dbReference>
<dbReference type="Gene3D" id="3.40.50.2300">
    <property type="match status" value="1"/>
</dbReference>
<dbReference type="InterPro" id="IPR011006">
    <property type="entry name" value="CheY-like_superfamily"/>
</dbReference>
<dbReference type="SMART" id="SM00448">
    <property type="entry name" value="REC"/>
    <property type="match status" value="1"/>
</dbReference>
<evidence type="ECO:0000259" key="5">
    <source>
        <dbReference type="PROSITE" id="PS50110"/>
    </source>
</evidence>
<keyword evidence="1 3" id="KW-0597">Phosphoprotein</keyword>
<dbReference type="AlphaFoldDB" id="A0A494X4X4"/>
<protein>
    <submittedName>
        <fullName evidence="6">DNA-binding response regulator</fullName>
    </submittedName>
</protein>
<dbReference type="InterPro" id="IPR016032">
    <property type="entry name" value="Sig_transdc_resp-reg_C-effctor"/>
</dbReference>
<dbReference type="PROSITE" id="PS50110">
    <property type="entry name" value="RESPONSE_REGULATORY"/>
    <property type="match status" value="1"/>
</dbReference>
<dbReference type="PANTHER" id="PTHR45566:SF1">
    <property type="entry name" value="HTH-TYPE TRANSCRIPTIONAL REGULATOR YHJB-RELATED"/>
    <property type="match status" value="1"/>
</dbReference>
<evidence type="ECO:0000313" key="6">
    <source>
        <dbReference type="EMBL" id="RKP45757.1"/>
    </source>
</evidence>
<dbReference type="Pfam" id="PF00196">
    <property type="entry name" value="GerE"/>
    <property type="match status" value="1"/>
</dbReference>
<dbReference type="SUPFAM" id="SSF46894">
    <property type="entry name" value="C-terminal effector domain of the bipartite response regulators"/>
    <property type="match status" value="1"/>
</dbReference>
<dbReference type="Proteomes" id="UP000270342">
    <property type="component" value="Unassembled WGS sequence"/>
</dbReference>
<sequence>MCALREDPCGEADMSPVVDIIIADDHPVVLAGVEKTIEACEGRRVVAVAQSIGGLFDALRLYRCDIVVSDFSFCGDPEPDGLMMLERLSRSYPHVKIIVLSQHDDLVRVKRIMTIAAGFVSKTTGIACLPDAIDEVLQGCKFVDTRTAKLLLGHMFERRREGVGDEPLTMREMEVMRLYSRGMTVTEIAHCTRRSLKTISAQKQSAMKKLGARTDVELIDAFKIAGGVASA</sequence>